<dbReference type="VEuPathDB" id="CryptoDB:GY17_00003931"/>
<proteinExistence type="predicted"/>
<dbReference type="VEuPathDB" id="CryptoDB:ChTU502y2012_416g0050"/>
<keyword evidence="1" id="KW-0175">Coiled coil</keyword>
<name>A0A0S4TFT6_CRYHO</name>
<dbReference type="AlphaFoldDB" id="A0A0S4TFT6"/>
<organism evidence="2">
    <name type="scientific">Cryptosporidium hominis</name>
    <dbReference type="NCBI Taxonomy" id="237895"/>
    <lineage>
        <taxon>Eukaryota</taxon>
        <taxon>Sar</taxon>
        <taxon>Alveolata</taxon>
        <taxon>Apicomplexa</taxon>
        <taxon>Conoidasida</taxon>
        <taxon>Coccidia</taxon>
        <taxon>Eucoccidiorida</taxon>
        <taxon>Eimeriorina</taxon>
        <taxon>Cryptosporidiidae</taxon>
        <taxon>Cryptosporidium</taxon>
    </lineage>
</organism>
<dbReference type="Proteomes" id="UP000199752">
    <property type="component" value="Chromosome 3"/>
</dbReference>
<evidence type="ECO:0000256" key="1">
    <source>
        <dbReference type="SAM" id="Coils"/>
    </source>
</evidence>
<accession>A0A0S4TFT6</accession>
<gene>
    <name evidence="2" type="ORF">CHUDEA3_3710</name>
</gene>
<dbReference type="OrthoDB" id="339477at2759"/>
<dbReference type="VEuPathDB" id="CryptoDB:Chro.30421"/>
<feature type="coiled-coil region" evidence="1">
    <location>
        <begin position="387"/>
        <end position="421"/>
    </location>
</feature>
<reference evidence="2" key="1">
    <citation type="submission" date="2015-08" db="EMBL/GenBank/DDBJ databases">
        <authorList>
            <person name="Babu N.S."/>
            <person name="Beckwith C.J."/>
            <person name="Beseler K.G."/>
            <person name="Brison A."/>
            <person name="Carone J.V."/>
            <person name="Caskin T.P."/>
            <person name="Diamond M."/>
            <person name="Durham M.E."/>
            <person name="Foxe J.M."/>
            <person name="Go M."/>
            <person name="Henderson B.A."/>
            <person name="Jones I.B."/>
            <person name="McGettigan J.A."/>
            <person name="Micheletti S.J."/>
            <person name="Nasrallah M.E."/>
            <person name="Ortiz D."/>
            <person name="Piller C.R."/>
            <person name="Privatt S.R."/>
            <person name="Schneider S.L."/>
            <person name="Sharp S."/>
            <person name="Smith T.C."/>
            <person name="Stanton J.D."/>
            <person name="Ullery H.E."/>
            <person name="Wilson R.J."/>
            <person name="Serrano M.G."/>
            <person name="Buck G."/>
            <person name="Lee V."/>
            <person name="Wang Y."/>
            <person name="Carvalho R."/>
            <person name="Voegtly L."/>
            <person name="Shi R."/>
            <person name="Duckworth R."/>
            <person name="Johnson A."/>
            <person name="Loviza R."/>
            <person name="Walstead R."/>
            <person name="Shah Z."/>
            <person name="Kiflezghi M."/>
            <person name="Wade K."/>
            <person name="Ball S.L."/>
            <person name="Bradley K.W."/>
            <person name="Asai D.J."/>
            <person name="Bowman C.A."/>
            <person name="Russell D.A."/>
            <person name="Pope W.H."/>
            <person name="Jacobs-Sera D."/>
            <person name="Hendrix R.W."/>
            <person name="Hatfull G.F."/>
        </authorList>
    </citation>
    <scope>NUCLEOTIDE SEQUENCE [LARGE SCALE GENOMIC DNA]</scope>
</reference>
<protein>
    <submittedName>
        <fullName evidence="2">Uncharacterized protein</fullName>
    </submittedName>
</protein>
<sequence length="546" mass="61341">MSTFLRGQSQIMGIKPLFPVKPLLSISSPDFEQIWKEVKWDTKRVNNTLDLFSRFCKDDLDILPYDSTSNDINSNSEGGINHSQLMSNHRLMALLKSIAIVGTDSDDFNNMDFFTRNDLCVIMTGIPYIDKKNFLRLMCLLDRSTPHTTTSPAGISRLKLVFSYYDWGWKGYLDEFDWKRLRSDILNLTYYGKLYDTNNNHDLKSRLNGTNKKGGPMPETLEEGLKQLSQEISIRSLKSTNNGSKLLKNDSVHISINASSTSNMNSNGGHSEYSYFDNNHHNFTASVPYSVQNSDLIIDFPLFIKLVEYRIIKGTSQILRIELPGRDQEEFIARSILMNGGSIFLDNYKNDNAHYSPDKSSKASIYNPISSSAQNIKSEMNSPSKINNVENEELDNIEKKKQIITEQIQELDNELNSLKISIKNSHLPSNTLGIDISNLNGDATSKSAMESIFGPPPEDLHGIFCDQPNDQQDLAFSSIVVPSSSTPIRKSRSIRSNAIPITPVTKNDSISEHAHDSNSFIVESSNTNDFPNNVNNTELAGPPILL</sequence>
<dbReference type="VEuPathDB" id="CryptoDB:CHUDEA3_3710"/>
<dbReference type="EMBL" id="LN877949">
    <property type="protein sequence ID" value="CUV05311.1"/>
    <property type="molecule type" value="Genomic_DNA"/>
</dbReference>
<evidence type="ECO:0000313" key="2">
    <source>
        <dbReference type="EMBL" id="CUV05311.1"/>
    </source>
</evidence>